<evidence type="ECO:0000313" key="4">
    <source>
        <dbReference type="Proteomes" id="UP000824267"/>
    </source>
</evidence>
<accession>A0A9D1RI89</accession>
<keyword evidence="2" id="KW-0732">Signal</keyword>
<feature type="chain" id="PRO_5039578294" evidence="2">
    <location>
        <begin position="21"/>
        <end position="552"/>
    </location>
</feature>
<feature type="non-terminal residue" evidence="3">
    <location>
        <position position="552"/>
    </location>
</feature>
<evidence type="ECO:0000256" key="1">
    <source>
        <dbReference type="SAM" id="Phobius"/>
    </source>
</evidence>
<dbReference type="PANTHER" id="PTHR40940">
    <property type="entry name" value="PROTEIN BATD-RELATED"/>
    <property type="match status" value="1"/>
</dbReference>
<keyword evidence="1" id="KW-0812">Transmembrane</keyword>
<protein>
    <submittedName>
        <fullName evidence="3">BatD family protein</fullName>
    </submittedName>
</protein>
<proteinExistence type="predicted"/>
<comment type="caution">
    <text evidence="3">The sequence shown here is derived from an EMBL/GenBank/DDBJ whole genome shotgun (WGS) entry which is preliminary data.</text>
</comment>
<evidence type="ECO:0000313" key="3">
    <source>
        <dbReference type="EMBL" id="HIW87112.1"/>
    </source>
</evidence>
<feature type="signal peptide" evidence="2">
    <location>
        <begin position="1"/>
        <end position="20"/>
    </location>
</feature>
<reference evidence="3" key="2">
    <citation type="submission" date="2021-04" db="EMBL/GenBank/DDBJ databases">
        <authorList>
            <person name="Gilroy R."/>
        </authorList>
    </citation>
    <scope>NUCLEOTIDE SEQUENCE</scope>
    <source>
        <strain evidence="3">Gambia16-930</strain>
    </source>
</reference>
<organism evidence="3 4">
    <name type="scientific">Candidatus Onthomorpha intestinigallinarum</name>
    <dbReference type="NCBI Taxonomy" id="2840880"/>
    <lineage>
        <taxon>Bacteria</taxon>
        <taxon>Pseudomonadati</taxon>
        <taxon>Bacteroidota</taxon>
        <taxon>Bacteroidia</taxon>
        <taxon>Bacteroidales</taxon>
        <taxon>Candidatus Onthomorpha</taxon>
    </lineage>
</organism>
<feature type="transmembrane region" description="Helical" evidence="1">
    <location>
        <begin position="472"/>
        <end position="492"/>
    </location>
</feature>
<dbReference type="EMBL" id="DXGG01000080">
    <property type="protein sequence ID" value="HIW87112.1"/>
    <property type="molecule type" value="Genomic_DNA"/>
</dbReference>
<dbReference type="Proteomes" id="UP000824267">
    <property type="component" value="Unassembled WGS sequence"/>
</dbReference>
<dbReference type="PANTHER" id="PTHR40940:SF2">
    <property type="entry name" value="BATD"/>
    <property type="match status" value="1"/>
</dbReference>
<evidence type="ECO:0000256" key="2">
    <source>
        <dbReference type="SAM" id="SignalP"/>
    </source>
</evidence>
<sequence>MKKSSIIFLLGIFITFVMQAQQVTFQTQAPKVVGVDERFKVSFTVNASNPSNFVAPTFRNVNILSGPNTSRSSSVVITNGRRESSQSTTFTYWLQSLGAGEIYIPAARIIVDGKTYSTQPVTIKVEKDPSLGQRSANNPNYNGRQQYKQEPVKVIDDKAVFVRAIPSKTKAVNGEEIVISYKIYTLVPVSEYQVDKFPTSQGFWVEELDNQSTPTLEREVIDGKVYQVATLRKVLVYPQKSGSLHIDPMGLEVVAHVQTGTRQRQRQLTGDPFFDAFFNDPFFANITPVFERVRKKLKTNALTIQVEELPKTNEVFSGGVGQFEISSEIDTSYSSTNEAITLQYTISGKGNLTLIEGMDLKLPEEFEVYDPNITDKINKTEYGQSGSRTFQYLIIPRVEGVYEVPSVKFTYFDPERRGYKTISAPPYKLNIKKGKENSDFSKQLSEREKYRNMDIDDTPENEGSGTPLLKPFNTVGTCVCLFAAIVLMIMAIKITQKQKERNQDFVSVKLRKANKVATKRLRRAKNYLNDNMTEEFETEIGQALWNYLSDKF</sequence>
<name>A0A9D1RI89_9BACT</name>
<dbReference type="Pfam" id="PF13584">
    <property type="entry name" value="BatD"/>
    <property type="match status" value="2"/>
</dbReference>
<gene>
    <name evidence="3" type="ORF">IAC47_02425</name>
</gene>
<reference evidence="3" key="1">
    <citation type="journal article" date="2021" name="PeerJ">
        <title>Extensive microbial diversity within the chicken gut microbiome revealed by metagenomics and culture.</title>
        <authorList>
            <person name="Gilroy R."/>
            <person name="Ravi A."/>
            <person name="Getino M."/>
            <person name="Pursley I."/>
            <person name="Horton D.L."/>
            <person name="Alikhan N.F."/>
            <person name="Baker D."/>
            <person name="Gharbi K."/>
            <person name="Hall N."/>
            <person name="Watson M."/>
            <person name="Adriaenssens E.M."/>
            <person name="Foster-Nyarko E."/>
            <person name="Jarju S."/>
            <person name="Secka A."/>
            <person name="Antonio M."/>
            <person name="Oren A."/>
            <person name="Chaudhuri R.R."/>
            <person name="La Ragione R."/>
            <person name="Hildebrand F."/>
            <person name="Pallen M.J."/>
        </authorList>
    </citation>
    <scope>NUCLEOTIDE SEQUENCE</scope>
    <source>
        <strain evidence="3">Gambia16-930</strain>
    </source>
</reference>
<keyword evidence="1" id="KW-1133">Transmembrane helix</keyword>
<dbReference type="InterPro" id="IPR025738">
    <property type="entry name" value="BatD"/>
</dbReference>
<keyword evidence="1" id="KW-0472">Membrane</keyword>
<dbReference type="AlphaFoldDB" id="A0A9D1RI89"/>